<gene>
    <name evidence="1" type="ORF">LEP1GSC036_2322</name>
</gene>
<reference evidence="1 2" key="1">
    <citation type="submission" date="2012-10" db="EMBL/GenBank/DDBJ databases">
        <authorList>
            <person name="Harkins D.M."/>
            <person name="Durkin A.S."/>
            <person name="Brinkac L.M."/>
            <person name="Haft D.H."/>
            <person name="Selengut J.D."/>
            <person name="Sanka R."/>
            <person name="DePew J."/>
            <person name="Purushe J."/>
            <person name="Whelen A.C."/>
            <person name="Vinetz J.M."/>
            <person name="Sutton G.G."/>
            <person name="Nierman W.C."/>
            <person name="Fouts D.E."/>
        </authorList>
    </citation>
    <scope>NUCLEOTIDE SEQUENCE [LARGE SCALE GENOMIC DNA]</scope>
    <source>
        <strain evidence="1 2">2006001853</strain>
    </source>
</reference>
<comment type="caution">
    <text evidence="1">The sequence shown here is derived from an EMBL/GenBank/DDBJ whole genome shotgun (WGS) entry which is preliminary data.</text>
</comment>
<dbReference type="EMBL" id="AFLV02000065">
    <property type="protein sequence ID" value="EKR63006.1"/>
    <property type="molecule type" value="Genomic_DNA"/>
</dbReference>
<dbReference type="AlphaFoldDB" id="A0A828YYM8"/>
<evidence type="ECO:0000313" key="2">
    <source>
        <dbReference type="Proteomes" id="UP000001338"/>
    </source>
</evidence>
<proteinExistence type="predicted"/>
<sequence>MVKGDLTCGPEFLIFKIDSSGKAHLAINLQLGLKQWS</sequence>
<protein>
    <submittedName>
        <fullName evidence="1">Uncharacterized protein</fullName>
    </submittedName>
</protein>
<name>A0A828YYM8_9LEPT</name>
<evidence type="ECO:0000313" key="1">
    <source>
        <dbReference type="EMBL" id="EKR63006.1"/>
    </source>
</evidence>
<organism evidence="1 2">
    <name type="scientific">Leptospira weilii str. 2006001853</name>
    <dbReference type="NCBI Taxonomy" id="1001589"/>
    <lineage>
        <taxon>Bacteria</taxon>
        <taxon>Pseudomonadati</taxon>
        <taxon>Spirochaetota</taxon>
        <taxon>Spirochaetia</taxon>
        <taxon>Leptospirales</taxon>
        <taxon>Leptospiraceae</taxon>
        <taxon>Leptospira</taxon>
    </lineage>
</organism>
<accession>A0A828YYM8</accession>
<dbReference type="Proteomes" id="UP000001338">
    <property type="component" value="Unassembled WGS sequence"/>
</dbReference>